<evidence type="ECO:0000313" key="2">
    <source>
        <dbReference type="Proteomes" id="UP001176961"/>
    </source>
</evidence>
<protein>
    <submittedName>
        <fullName evidence="1">Uncharacterized protein</fullName>
    </submittedName>
</protein>
<organism evidence="1 2">
    <name type="scientific">Cylicocyclus nassatus</name>
    <name type="common">Nematode worm</name>
    <dbReference type="NCBI Taxonomy" id="53992"/>
    <lineage>
        <taxon>Eukaryota</taxon>
        <taxon>Metazoa</taxon>
        <taxon>Ecdysozoa</taxon>
        <taxon>Nematoda</taxon>
        <taxon>Chromadorea</taxon>
        <taxon>Rhabditida</taxon>
        <taxon>Rhabditina</taxon>
        <taxon>Rhabditomorpha</taxon>
        <taxon>Strongyloidea</taxon>
        <taxon>Strongylidae</taxon>
        <taxon>Cylicocyclus</taxon>
    </lineage>
</organism>
<dbReference type="AlphaFoldDB" id="A0AA36H6J6"/>
<dbReference type="EMBL" id="CATQJL010000316">
    <property type="protein sequence ID" value="CAJ0605071.1"/>
    <property type="molecule type" value="Genomic_DNA"/>
</dbReference>
<accession>A0AA36H6J6</accession>
<proteinExistence type="predicted"/>
<dbReference type="Proteomes" id="UP001176961">
    <property type="component" value="Unassembled WGS sequence"/>
</dbReference>
<comment type="caution">
    <text evidence="1">The sequence shown here is derived from an EMBL/GenBank/DDBJ whole genome shotgun (WGS) entry which is preliminary data.</text>
</comment>
<name>A0AA36H6J6_CYLNA</name>
<sequence length="60" mass="6800">MGNFHVIFIVADECSTSFGRSKGWCTTLTQPDTVFVTCGDSRDRDETFNKKTSGFFRLKL</sequence>
<evidence type="ECO:0000313" key="1">
    <source>
        <dbReference type="EMBL" id="CAJ0605071.1"/>
    </source>
</evidence>
<keyword evidence="2" id="KW-1185">Reference proteome</keyword>
<reference evidence="1" key="1">
    <citation type="submission" date="2023-07" db="EMBL/GenBank/DDBJ databases">
        <authorList>
            <consortium name="CYATHOMIX"/>
        </authorList>
    </citation>
    <scope>NUCLEOTIDE SEQUENCE</scope>
    <source>
        <strain evidence="1">N/A</strain>
    </source>
</reference>
<gene>
    <name evidence="1" type="ORF">CYNAS_LOCUS17054</name>
</gene>